<dbReference type="AlphaFoldDB" id="A0A1E3B7J4"/>
<comment type="caution">
    <text evidence="1">The sequence shown here is derived from an EMBL/GenBank/DDBJ whole genome shotgun (WGS) entry which is preliminary data.</text>
</comment>
<dbReference type="VEuPathDB" id="FungiDB:SI65_07343"/>
<dbReference type="Proteomes" id="UP000094569">
    <property type="component" value="Unassembled WGS sequence"/>
</dbReference>
<gene>
    <name evidence="1" type="ORF">SI65_07343</name>
</gene>
<evidence type="ECO:0000313" key="1">
    <source>
        <dbReference type="EMBL" id="ODM16945.1"/>
    </source>
</evidence>
<name>A0A1E3B7J4_ASPCR</name>
<organism evidence="1 2">
    <name type="scientific">Aspergillus cristatus</name>
    <name type="common">Chinese Fuzhuan brick tea-fermentation fungus</name>
    <name type="synonym">Eurotium cristatum</name>
    <dbReference type="NCBI Taxonomy" id="573508"/>
    <lineage>
        <taxon>Eukaryota</taxon>
        <taxon>Fungi</taxon>
        <taxon>Dikarya</taxon>
        <taxon>Ascomycota</taxon>
        <taxon>Pezizomycotina</taxon>
        <taxon>Eurotiomycetes</taxon>
        <taxon>Eurotiomycetidae</taxon>
        <taxon>Eurotiales</taxon>
        <taxon>Aspergillaceae</taxon>
        <taxon>Aspergillus</taxon>
        <taxon>Aspergillus subgen. Aspergillus</taxon>
    </lineage>
</organism>
<dbReference type="EMBL" id="JXNT01000009">
    <property type="protein sequence ID" value="ODM16945.1"/>
    <property type="molecule type" value="Genomic_DNA"/>
</dbReference>
<keyword evidence="2" id="KW-1185">Reference proteome</keyword>
<dbReference type="OrthoDB" id="4520810at2759"/>
<proteinExistence type="predicted"/>
<accession>A0A1E3B7J4</accession>
<evidence type="ECO:0000313" key="2">
    <source>
        <dbReference type="Proteomes" id="UP000094569"/>
    </source>
</evidence>
<protein>
    <submittedName>
        <fullName evidence="1">Uncharacterized protein</fullName>
    </submittedName>
</protein>
<sequence>MKFYGHTPSTDAYTNTMNRVAGPGKDDDLIFSSLFMSTDLASKNGSDKISPKNQKHICTTIAGLVGSGVQGVATIIDRTVCSEASTGHLVGCSTIVAVIGFQGSYLTASEVSDYCQEYISHNDKECSSQGVIGDTGNKRAHVAVVNSRCPLSYLVEIGRSYDLHSSLHHVL</sequence>
<reference evidence="1 2" key="1">
    <citation type="journal article" date="2016" name="BMC Genomics">
        <title>Comparative genomic and transcriptomic analyses of the Fuzhuan brick tea-fermentation fungus Aspergillus cristatus.</title>
        <authorList>
            <person name="Ge Y."/>
            <person name="Wang Y."/>
            <person name="Liu Y."/>
            <person name="Tan Y."/>
            <person name="Ren X."/>
            <person name="Zhang X."/>
            <person name="Hyde K.D."/>
            <person name="Liu Y."/>
            <person name="Liu Z."/>
        </authorList>
    </citation>
    <scope>NUCLEOTIDE SEQUENCE [LARGE SCALE GENOMIC DNA]</scope>
    <source>
        <strain evidence="1 2">GZAAS20.1005</strain>
    </source>
</reference>